<gene>
    <name evidence="1" type="ORF">LNINA_LOCUS12985</name>
</gene>
<dbReference type="EMBL" id="CAVLEF010000265">
    <property type="protein sequence ID" value="CAK1554036.1"/>
    <property type="molecule type" value="Genomic_DNA"/>
</dbReference>
<name>A0AAV1JYS9_9NEOP</name>
<dbReference type="InterPro" id="IPR044924">
    <property type="entry name" value="HAD-SF_hydro_IA_REG-2-like_cap"/>
</dbReference>
<dbReference type="Gene3D" id="3.40.50.1000">
    <property type="entry name" value="HAD superfamily/HAD-like"/>
    <property type="match status" value="1"/>
</dbReference>
<dbReference type="NCBIfam" id="TIGR01549">
    <property type="entry name" value="HAD-SF-IA-v1"/>
    <property type="match status" value="1"/>
</dbReference>
<proteinExistence type="predicted"/>
<dbReference type="InterPro" id="IPR006439">
    <property type="entry name" value="HAD-SF_hydro_IA"/>
</dbReference>
<dbReference type="PANTHER" id="PTHR46191:SF2">
    <property type="entry name" value="HALOACID DEHALOGENASE-LIKE HYDROLASE DOMAIN-CONTAINING PROTEIN 3"/>
    <property type="match status" value="1"/>
</dbReference>
<dbReference type="SFLD" id="SFLDG01129">
    <property type="entry name" value="C1.5:_HAD__Beta-PGM__Phosphata"/>
    <property type="match status" value="1"/>
</dbReference>
<dbReference type="PANTHER" id="PTHR46191">
    <property type="match status" value="1"/>
</dbReference>
<dbReference type="GO" id="GO:0005634">
    <property type="term" value="C:nucleus"/>
    <property type="evidence" value="ECO:0007669"/>
    <property type="project" value="TreeGrafter"/>
</dbReference>
<dbReference type="InterPro" id="IPR023214">
    <property type="entry name" value="HAD_sf"/>
</dbReference>
<sequence length="241" mass="28230">MVLLSKIKLLTFDATNTLLKFCVSPWKYYAEVAEKHGYHVKEEQIKKQFLGTYKILSKTHPNFGRESILWENWWRKIVEGTFKDSIDDKDKVKSISNILIEDYKTPKCWCAADGALDLLTHIRNQGIELGVISNFDPRLHEVLHQLNLTTYFKFVLTSYEVGYNKPDKAIFQLAKMQTKFNISSEECLHIGDDYEKDFEGAKGAGWEAILVTEDWQEHWDIKPKQCYRNLSELKKELAEYH</sequence>
<comment type="caution">
    <text evidence="1">The sequence shown here is derived from an EMBL/GenBank/DDBJ whole genome shotgun (WGS) entry which is preliminary data.</text>
</comment>
<dbReference type="Proteomes" id="UP001497472">
    <property type="component" value="Unassembled WGS sequence"/>
</dbReference>
<dbReference type="InterPro" id="IPR051828">
    <property type="entry name" value="HAD-like_hydrolase_domain"/>
</dbReference>
<evidence type="ECO:0000313" key="2">
    <source>
        <dbReference type="Proteomes" id="UP001497472"/>
    </source>
</evidence>
<dbReference type="AlphaFoldDB" id="A0AAV1JYS9"/>
<dbReference type="Gene3D" id="1.10.150.720">
    <property type="entry name" value="Haloacid dehalogenase-like hydrolase"/>
    <property type="match status" value="1"/>
</dbReference>
<dbReference type="SUPFAM" id="SSF56784">
    <property type="entry name" value="HAD-like"/>
    <property type="match status" value="1"/>
</dbReference>
<dbReference type="Pfam" id="PF00702">
    <property type="entry name" value="Hydrolase"/>
    <property type="match status" value="1"/>
</dbReference>
<dbReference type="InterPro" id="IPR011949">
    <property type="entry name" value="HAD-SF_hydro_IA_REG-2-like"/>
</dbReference>
<reference evidence="1 2" key="1">
    <citation type="submission" date="2023-11" db="EMBL/GenBank/DDBJ databases">
        <authorList>
            <person name="Okamura Y."/>
        </authorList>
    </citation>
    <scope>NUCLEOTIDE SEQUENCE [LARGE SCALE GENOMIC DNA]</scope>
</reference>
<protein>
    <submittedName>
        <fullName evidence="1">Uncharacterized protein</fullName>
    </submittedName>
</protein>
<dbReference type="SFLD" id="SFLDS00003">
    <property type="entry name" value="Haloacid_Dehalogenase"/>
    <property type="match status" value="1"/>
</dbReference>
<keyword evidence="2" id="KW-1185">Reference proteome</keyword>
<organism evidence="1 2">
    <name type="scientific">Leptosia nina</name>
    <dbReference type="NCBI Taxonomy" id="320188"/>
    <lineage>
        <taxon>Eukaryota</taxon>
        <taxon>Metazoa</taxon>
        <taxon>Ecdysozoa</taxon>
        <taxon>Arthropoda</taxon>
        <taxon>Hexapoda</taxon>
        <taxon>Insecta</taxon>
        <taxon>Pterygota</taxon>
        <taxon>Neoptera</taxon>
        <taxon>Endopterygota</taxon>
        <taxon>Lepidoptera</taxon>
        <taxon>Glossata</taxon>
        <taxon>Ditrysia</taxon>
        <taxon>Papilionoidea</taxon>
        <taxon>Pieridae</taxon>
        <taxon>Pierinae</taxon>
        <taxon>Leptosia</taxon>
    </lineage>
</organism>
<dbReference type="CDD" id="cd16415">
    <property type="entry name" value="HAD_dREG-2_like"/>
    <property type="match status" value="1"/>
</dbReference>
<dbReference type="NCBIfam" id="TIGR02252">
    <property type="entry name" value="DREG-2"/>
    <property type="match status" value="1"/>
</dbReference>
<dbReference type="InterPro" id="IPR036412">
    <property type="entry name" value="HAD-like_sf"/>
</dbReference>
<evidence type="ECO:0000313" key="1">
    <source>
        <dbReference type="EMBL" id="CAK1554036.1"/>
    </source>
</evidence>
<accession>A0AAV1JYS9</accession>